<dbReference type="InterPro" id="IPR051236">
    <property type="entry name" value="HAT_RTT109-like"/>
</dbReference>
<evidence type="ECO:0000256" key="5">
    <source>
        <dbReference type="ARBA" id="ARBA00022990"/>
    </source>
</evidence>
<reference evidence="11" key="1">
    <citation type="submission" date="2022-10" db="EMBL/GenBank/DDBJ databases">
        <authorList>
            <person name="Byrne P K."/>
        </authorList>
    </citation>
    <scope>NUCLEOTIDE SEQUENCE</scope>
    <source>
        <strain evidence="11">ZP964</strain>
    </source>
</reference>
<dbReference type="EMBL" id="OX365939">
    <property type="protein sequence ID" value="CAI4047200.1"/>
    <property type="molecule type" value="Genomic_DNA"/>
</dbReference>
<proteinExistence type="predicted"/>
<dbReference type="EC" id="2.3.1.48" evidence="2"/>
<evidence type="ECO:0000313" key="12">
    <source>
        <dbReference type="Proteomes" id="UP001162085"/>
    </source>
</evidence>
<evidence type="ECO:0000256" key="4">
    <source>
        <dbReference type="ARBA" id="ARBA00022763"/>
    </source>
</evidence>
<dbReference type="InterPro" id="IPR013178">
    <property type="entry name" value="Histone_AcTrfase_Rtt109/CBP"/>
</dbReference>
<keyword evidence="7" id="KW-0804">Transcription</keyword>
<dbReference type="PANTHER" id="PTHR31571:SF2">
    <property type="entry name" value="HISTONE ACETYLTRANSFERASE RTT109"/>
    <property type="match status" value="1"/>
</dbReference>
<evidence type="ECO:0000256" key="6">
    <source>
        <dbReference type="ARBA" id="ARBA00023015"/>
    </source>
</evidence>
<name>A0ABN8WKF3_SACUV</name>
<accession>A0ABN8WKF3</accession>
<evidence type="ECO:0000256" key="10">
    <source>
        <dbReference type="SAM" id="MobiDB-lite"/>
    </source>
</evidence>
<gene>
    <name evidence="11" type="primary">SUVZ12G0550</name>
    <name evidence="11" type="ORF">SUVZ_12G0550</name>
</gene>
<dbReference type="PIRSF" id="PIRSF027124">
    <property type="entry name" value="Histone_acetylase_Rtt109"/>
    <property type="match status" value="1"/>
</dbReference>
<keyword evidence="8" id="KW-0539">Nucleus</keyword>
<keyword evidence="4" id="KW-0227">DNA damage</keyword>
<keyword evidence="6" id="KW-0805">Transcription regulation</keyword>
<feature type="region of interest" description="Disordered" evidence="10">
    <location>
        <begin position="425"/>
        <end position="444"/>
    </location>
</feature>
<keyword evidence="3" id="KW-0808">Transferase</keyword>
<keyword evidence="12" id="KW-1185">Reference proteome</keyword>
<protein>
    <recommendedName>
        <fullName evidence="2">histone acetyltransferase</fullName>
        <ecNumber evidence="2">2.3.1.48</ecNumber>
    </recommendedName>
</protein>
<organism evidence="11 12">
    <name type="scientific">Saccharomyces uvarum</name>
    <name type="common">Yeast</name>
    <name type="synonym">Saccharomyces bayanus var. uvarum</name>
    <dbReference type="NCBI Taxonomy" id="230603"/>
    <lineage>
        <taxon>Eukaryota</taxon>
        <taxon>Fungi</taxon>
        <taxon>Dikarya</taxon>
        <taxon>Ascomycota</taxon>
        <taxon>Saccharomycotina</taxon>
        <taxon>Saccharomycetes</taxon>
        <taxon>Saccharomycetales</taxon>
        <taxon>Saccharomycetaceae</taxon>
        <taxon>Saccharomyces</taxon>
    </lineage>
</organism>
<evidence type="ECO:0000256" key="3">
    <source>
        <dbReference type="ARBA" id="ARBA00022679"/>
    </source>
</evidence>
<comment type="catalytic activity">
    <reaction evidence="9">
        <text>L-lysyl-[histone] + acetyl-CoA = N(6)-acetyl-L-lysyl-[histone] + CoA + H(+)</text>
        <dbReference type="Rhea" id="RHEA:21992"/>
        <dbReference type="Rhea" id="RHEA-COMP:9845"/>
        <dbReference type="Rhea" id="RHEA-COMP:11338"/>
        <dbReference type="ChEBI" id="CHEBI:15378"/>
        <dbReference type="ChEBI" id="CHEBI:29969"/>
        <dbReference type="ChEBI" id="CHEBI:57287"/>
        <dbReference type="ChEBI" id="CHEBI:57288"/>
        <dbReference type="ChEBI" id="CHEBI:61930"/>
        <dbReference type="EC" id="2.3.1.48"/>
    </reaction>
    <physiologicalReaction direction="left-to-right" evidence="9">
        <dbReference type="Rhea" id="RHEA:21993"/>
    </physiologicalReaction>
</comment>
<evidence type="ECO:0000256" key="9">
    <source>
        <dbReference type="ARBA" id="ARBA00048940"/>
    </source>
</evidence>
<dbReference type="PANTHER" id="PTHR31571">
    <property type="entry name" value="ALTERED INHERITANCE OF MITOCHONDRIA PROTEIN 6"/>
    <property type="match status" value="1"/>
</dbReference>
<dbReference type="PROSITE" id="PS51728">
    <property type="entry name" value="RTT109_HAT"/>
    <property type="match status" value="1"/>
</dbReference>
<dbReference type="Proteomes" id="UP001162085">
    <property type="component" value="Chromosome 12"/>
</dbReference>
<keyword evidence="5" id="KW-0007">Acetylation</keyword>
<evidence type="ECO:0000256" key="7">
    <source>
        <dbReference type="ARBA" id="ARBA00023163"/>
    </source>
</evidence>
<evidence type="ECO:0000256" key="2">
    <source>
        <dbReference type="ARBA" id="ARBA00013184"/>
    </source>
</evidence>
<dbReference type="Pfam" id="PF08214">
    <property type="entry name" value="HAT_KAT11"/>
    <property type="match status" value="1"/>
</dbReference>
<evidence type="ECO:0000256" key="8">
    <source>
        <dbReference type="ARBA" id="ARBA00023242"/>
    </source>
</evidence>
<evidence type="ECO:0000256" key="1">
    <source>
        <dbReference type="ARBA" id="ARBA00004123"/>
    </source>
</evidence>
<dbReference type="SMART" id="SM01250">
    <property type="entry name" value="KAT11"/>
    <property type="match status" value="1"/>
</dbReference>
<dbReference type="InterPro" id="IPR016849">
    <property type="entry name" value="Rtt109"/>
</dbReference>
<evidence type="ECO:0000313" key="11">
    <source>
        <dbReference type="EMBL" id="CAI4047200.1"/>
    </source>
</evidence>
<sequence length="444" mass="50894">MTLNDLLSSVLPANRQFEFLSLQTIPIETHTVVTPDRYDKKVAKRTIKTQHFFSLFHQEKVFFSLEVYVYITLWGEMDADRLVFVSKADTNGYCDTKISIRDVTKALLKFILSIDPNYYLQRVKPIERPYKKMNIKMITPAGTPAESLRTLAGRLKQFGSTKLNGSASSFHQKDFYHSFTCSRKILTKICLFTRPASQYLFPDSSKNTKKHILNGEELLKWWGSILDSLLVDYFQNGTQAKLRIPGEDPARVKLYLRGMQYPLWQVGDIFTPNEKSLAVYSIPLFPDDPKARFIHQLAEEDRLLKVSSSTFWIELQERQEFKLSVTVSVMGVSGYTLATPSLVPSSADVIVPRSKKQFKAIKKYITGEEYDTEEGAIEAFLNIRDFLVLRLAKNFQVLTGKKEYRARSQLAPTSKVNSMTVTMLKPRKKSKTQAQPAINRTYAK</sequence>
<comment type="subcellular location">
    <subcellularLocation>
        <location evidence="1">Nucleus</location>
    </subcellularLocation>
</comment>